<protein>
    <submittedName>
        <fullName evidence="2">Uncharacterized protein</fullName>
    </submittedName>
</protein>
<dbReference type="EMBL" id="BMSA01000035">
    <property type="protein sequence ID" value="GGT88782.1"/>
    <property type="molecule type" value="Genomic_DNA"/>
</dbReference>
<dbReference type="AlphaFoldDB" id="A0A918HR76"/>
<evidence type="ECO:0000313" key="2">
    <source>
        <dbReference type="EMBL" id="GGT88782.1"/>
    </source>
</evidence>
<keyword evidence="3" id="KW-1185">Reference proteome</keyword>
<accession>A0A918HR76</accession>
<reference evidence="2" key="1">
    <citation type="journal article" date="2014" name="Int. J. Syst. Evol. Microbiol.">
        <title>Complete genome sequence of Corynebacterium casei LMG S-19264T (=DSM 44701T), isolated from a smear-ripened cheese.</title>
        <authorList>
            <consortium name="US DOE Joint Genome Institute (JGI-PGF)"/>
            <person name="Walter F."/>
            <person name="Albersmeier A."/>
            <person name="Kalinowski J."/>
            <person name="Ruckert C."/>
        </authorList>
    </citation>
    <scope>NUCLEOTIDE SEQUENCE</scope>
    <source>
        <strain evidence="2">JCM 4125</strain>
    </source>
</reference>
<feature type="region of interest" description="Disordered" evidence="1">
    <location>
        <begin position="69"/>
        <end position="93"/>
    </location>
</feature>
<reference evidence="2" key="2">
    <citation type="submission" date="2020-09" db="EMBL/GenBank/DDBJ databases">
        <authorList>
            <person name="Sun Q."/>
            <person name="Ohkuma M."/>
        </authorList>
    </citation>
    <scope>NUCLEOTIDE SEQUENCE</scope>
    <source>
        <strain evidence="2">JCM 4125</strain>
    </source>
</reference>
<evidence type="ECO:0000256" key="1">
    <source>
        <dbReference type="SAM" id="MobiDB-lite"/>
    </source>
</evidence>
<name>A0A918HR76_9ACTN</name>
<gene>
    <name evidence="2" type="ORF">GCM10010226_78890</name>
</gene>
<proteinExistence type="predicted"/>
<evidence type="ECO:0000313" key="3">
    <source>
        <dbReference type="Proteomes" id="UP000646776"/>
    </source>
</evidence>
<dbReference type="Proteomes" id="UP000646776">
    <property type="component" value="Unassembled WGS sequence"/>
</dbReference>
<organism evidence="2 3">
    <name type="scientific">Streptomyces phaeofaciens</name>
    <dbReference type="NCBI Taxonomy" id="68254"/>
    <lineage>
        <taxon>Bacteria</taxon>
        <taxon>Bacillati</taxon>
        <taxon>Actinomycetota</taxon>
        <taxon>Actinomycetes</taxon>
        <taxon>Kitasatosporales</taxon>
        <taxon>Streptomycetaceae</taxon>
        <taxon>Streptomyces</taxon>
    </lineage>
</organism>
<feature type="compositionally biased region" description="Pro residues" evidence="1">
    <location>
        <begin position="82"/>
        <end position="93"/>
    </location>
</feature>
<sequence length="93" mass="9317">MSASSTALPALLSWAALNVGVSAAFAWGMATAAAATSPVVTAISRLRLVIPLVGVVRLILTCRSLPGDVGGPRGVGAREAQPGPPFARIPDTP</sequence>
<comment type="caution">
    <text evidence="2">The sequence shown here is derived from an EMBL/GenBank/DDBJ whole genome shotgun (WGS) entry which is preliminary data.</text>
</comment>